<evidence type="ECO:0000313" key="3">
    <source>
        <dbReference type="Proteomes" id="UP000199623"/>
    </source>
</evidence>
<feature type="transmembrane region" description="Helical" evidence="1">
    <location>
        <begin position="23"/>
        <end position="43"/>
    </location>
</feature>
<dbReference type="EMBL" id="FNCC01000010">
    <property type="protein sequence ID" value="SDG68911.1"/>
    <property type="molecule type" value="Genomic_DNA"/>
</dbReference>
<evidence type="ECO:0000256" key="1">
    <source>
        <dbReference type="SAM" id="Phobius"/>
    </source>
</evidence>
<protein>
    <submittedName>
        <fullName evidence="2">Uncharacterized protein</fullName>
    </submittedName>
</protein>
<keyword evidence="1" id="KW-0812">Transmembrane</keyword>
<dbReference type="STRING" id="200378.SAMN05216553_110255"/>
<name>A0A1G7WAG7_9PSEU</name>
<sequence length="200" mass="21214">MDGVLFTGGMPEQGERTGRRAKAAIGLVVLALVAWFVVPRGLGWSGTWVPSLVETFWLLPLLVAAVCGTWMVARRRPAGLLGLAALVVTGFVTAAAVAVMRLEAPPGDEDLLPGPAALKVVEGIGYCGSGGCSRDLDATGDRAPEVMREHLTSHGYTPARSLMYGDDRLCRRTGLVAVREVCAELKDVSATAVHVIWYVN</sequence>
<keyword evidence="1" id="KW-0472">Membrane</keyword>
<dbReference type="Proteomes" id="UP000199623">
    <property type="component" value="Unassembled WGS sequence"/>
</dbReference>
<feature type="transmembrane region" description="Helical" evidence="1">
    <location>
        <begin position="80"/>
        <end position="100"/>
    </location>
</feature>
<evidence type="ECO:0000313" key="2">
    <source>
        <dbReference type="EMBL" id="SDG68911.1"/>
    </source>
</evidence>
<proteinExistence type="predicted"/>
<reference evidence="3" key="1">
    <citation type="submission" date="2016-10" db="EMBL/GenBank/DDBJ databases">
        <authorList>
            <person name="Varghese N."/>
            <person name="Submissions S."/>
        </authorList>
    </citation>
    <scope>NUCLEOTIDE SEQUENCE [LARGE SCALE GENOMIC DNA]</scope>
    <source>
        <strain evidence="3">CGMCC 4.3506</strain>
    </source>
</reference>
<keyword evidence="3" id="KW-1185">Reference proteome</keyword>
<dbReference type="AlphaFoldDB" id="A0A1G7WAG7"/>
<organism evidence="2 3">
    <name type="scientific">Lentzea fradiae</name>
    <dbReference type="NCBI Taxonomy" id="200378"/>
    <lineage>
        <taxon>Bacteria</taxon>
        <taxon>Bacillati</taxon>
        <taxon>Actinomycetota</taxon>
        <taxon>Actinomycetes</taxon>
        <taxon>Pseudonocardiales</taxon>
        <taxon>Pseudonocardiaceae</taxon>
        <taxon>Lentzea</taxon>
    </lineage>
</organism>
<gene>
    <name evidence="2" type="ORF">SAMN05216553_110255</name>
</gene>
<accession>A0A1G7WAG7</accession>
<feature type="transmembrane region" description="Helical" evidence="1">
    <location>
        <begin position="55"/>
        <end position="73"/>
    </location>
</feature>
<keyword evidence="1" id="KW-1133">Transmembrane helix</keyword>